<gene>
    <name evidence="1" type="ORF">GIB67_036193</name>
</gene>
<organism evidence="1 2">
    <name type="scientific">Kingdonia uniflora</name>
    <dbReference type="NCBI Taxonomy" id="39325"/>
    <lineage>
        <taxon>Eukaryota</taxon>
        <taxon>Viridiplantae</taxon>
        <taxon>Streptophyta</taxon>
        <taxon>Embryophyta</taxon>
        <taxon>Tracheophyta</taxon>
        <taxon>Spermatophyta</taxon>
        <taxon>Magnoliopsida</taxon>
        <taxon>Ranunculales</taxon>
        <taxon>Circaeasteraceae</taxon>
        <taxon>Kingdonia</taxon>
    </lineage>
</organism>
<protein>
    <submittedName>
        <fullName evidence="1">Uncharacterized protein</fullName>
    </submittedName>
</protein>
<evidence type="ECO:0000313" key="1">
    <source>
        <dbReference type="EMBL" id="KAF6151648.1"/>
    </source>
</evidence>
<keyword evidence="2" id="KW-1185">Reference proteome</keyword>
<sequence length="150" mass="17339">MASKLVFIEPSSPKSMECCMCGDCGLVTSFFDASFVTSDLSTASFFVLPQNLNNHSINMSNSPRIVQTSVADDGGENVLVSNKEQKIWLDLELEIENELEQEIKDGISCLALRLHQLYQHRREELQEKYIEVAVNWERKLLCLRRRWRQR</sequence>
<evidence type="ECO:0000313" key="2">
    <source>
        <dbReference type="Proteomes" id="UP000541444"/>
    </source>
</evidence>
<dbReference type="AlphaFoldDB" id="A0A7J7MA65"/>
<dbReference type="Proteomes" id="UP000541444">
    <property type="component" value="Unassembled WGS sequence"/>
</dbReference>
<accession>A0A7J7MA65</accession>
<reference evidence="1 2" key="1">
    <citation type="journal article" date="2020" name="IScience">
        <title>Genome Sequencing of the Endangered Kingdonia uniflora (Circaeasteraceae, Ranunculales) Reveals Potential Mechanisms of Evolutionary Specialization.</title>
        <authorList>
            <person name="Sun Y."/>
            <person name="Deng T."/>
            <person name="Zhang A."/>
            <person name="Moore M.J."/>
            <person name="Landis J.B."/>
            <person name="Lin N."/>
            <person name="Zhang H."/>
            <person name="Zhang X."/>
            <person name="Huang J."/>
            <person name="Zhang X."/>
            <person name="Sun H."/>
            <person name="Wang H."/>
        </authorList>
    </citation>
    <scope>NUCLEOTIDE SEQUENCE [LARGE SCALE GENOMIC DNA]</scope>
    <source>
        <strain evidence="1">TB1705</strain>
        <tissue evidence="1">Leaf</tissue>
    </source>
</reference>
<proteinExistence type="predicted"/>
<name>A0A7J7MA65_9MAGN</name>
<dbReference type="EMBL" id="JACGCM010001668">
    <property type="protein sequence ID" value="KAF6151648.1"/>
    <property type="molecule type" value="Genomic_DNA"/>
</dbReference>
<comment type="caution">
    <text evidence="1">The sequence shown here is derived from an EMBL/GenBank/DDBJ whole genome shotgun (WGS) entry which is preliminary data.</text>
</comment>